<comment type="caution">
    <text evidence="2">The sequence shown here is derived from an EMBL/GenBank/DDBJ whole genome shotgun (WGS) entry which is preliminary data.</text>
</comment>
<organism evidence="2 3">
    <name type="scientific">Pycnococcus provasolii</name>
    <dbReference type="NCBI Taxonomy" id="41880"/>
    <lineage>
        <taxon>Eukaryota</taxon>
        <taxon>Viridiplantae</taxon>
        <taxon>Chlorophyta</taxon>
        <taxon>Pseudoscourfieldiophyceae</taxon>
        <taxon>Pseudoscourfieldiales</taxon>
        <taxon>Pycnococcaceae</taxon>
        <taxon>Pycnococcus</taxon>
    </lineage>
</organism>
<dbReference type="PANTHER" id="PTHR10683">
    <property type="entry name" value="TRANSALDOLASE"/>
    <property type="match status" value="1"/>
</dbReference>
<dbReference type="SUPFAM" id="SSF51569">
    <property type="entry name" value="Aldolase"/>
    <property type="match status" value="1"/>
</dbReference>
<name>A0A830H8B4_9CHLO</name>
<keyword evidence="3" id="KW-1185">Reference proteome</keyword>
<dbReference type="EMBL" id="BNJQ01000005">
    <property type="protein sequence ID" value="GHP03294.1"/>
    <property type="molecule type" value="Genomic_DNA"/>
</dbReference>
<evidence type="ECO:0000313" key="2">
    <source>
        <dbReference type="EMBL" id="GHP03294.1"/>
    </source>
</evidence>
<evidence type="ECO:0008006" key="4">
    <source>
        <dbReference type="Google" id="ProtNLM"/>
    </source>
</evidence>
<dbReference type="InterPro" id="IPR013785">
    <property type="entry name" value="Aldolase_TIM"/>
</dbReference>
<dbReference type="OrthoDB" id="1711136at2759"/>
<dbReference type="AlphaFoldDB" id="A0A830H8B4"/>
<dbReference type="InterPro" id="IPR001585">
    <property type="entry name" value="TAL/FSA"/>
</dbReference>
<gene>
    <name evidence="2" type="ORF">PPROV_000204900</name>
</gene>
<dbReference type="Proteomes" id="UP000660262">
    <property type="component" value="Unassembled WGS sequence"/>
</dbReference>
<sequence>MAPAPSSPHSRRMIHVSAASSSAVHSSTRLFLDSACRDAIRAYLPAGTFYGVTTNPLILERDQGKCTLEYVSNLRDELAMMPCEELQVQAWGETAKDMHECGLRLADLATDGIRIVVKVPATRQGFEACRLLIHDGVPVTVTAVYNPQQVLAALAVGAEYAAPYLGRMNDAGRDGFGNIVDMQSIVESSDGDTRILVASLRSARELASLAAEGCDTFTFSPAVAEELFTDPLTMTASADFEAAAKRIGG</sequence>
<evidence type="ECO:0000313" key="3">
    <source>
        <dbReference type="Proteomes" id="UP000660262"/>
    </source>
</evidence>
<dbReference type="Pfam" id="PF00923">
    <property type="entry name" value="TAL_FSA"/>
    <property type="match status" value="1"/>
</dbReference>
<reference evidence="2" key="1">
    <citation type="submission" date="2020-10" db="EMBL/GenBank/DDBJ databases">
        <title>Unveiling of a novel bifunctional photoreceptor, Dualchrome1, isolated from a cosmopolitan green alga.</title>
        <authorList>
            <person name="Suzuki S."/>
            <person name="Kawachi M."/>
        </authorList>
    </citation>
    <scope>NUCLEOTIDE SEQUENCE</scope>
    <source>
        <strain evidence="2">NIES 2893</strain>
    </source>
</reference>
<dbReference type="GO" id="GO:0005975">
    <property type="term" value="P:carbohydrate metabolic process"/>
    <property type="evidence" value="ECO:0007669"/>
    <property type="project" value="InterPro"/>
</dbReference>
<proteinExistence type="predicted"/>
<keyword evidence="1" id="KW-0704">Schiff base</keyword>
<dbReference type="Gene3D" id="3.20.20.70">
    <property type="entry name" value="Aldolase class I"/>
    <property type="match status" value="1"/>
</dbReference>
<evidence type="ECO:0000256" key="1">
    <source>
        <dbReference type="ARBA" id="ARBA00023270"/>
    </source>
</evidence>
<protein>
    <recommendedName>
        <fullName evidence="4">Transaldolase</fullName>
    </recommendedName>
</protein>
<accession>A0A830H8B4</accession>
<dbReference type="PANTHER" id="PTHR10683:SF40">
    <property type="entry name" value="FRUCTOSE-6-PHOSPHATE ALDOLASE 1-RELATED"/>
    <property type="match status" value="1"/>
</dbReference>